<dbReference type="RefSeq" id="WP_091105908.1">
    <property type="nucleotide sequence ID" value="NZ_FMHZ01000002.1"/>
</dbReference>
<feature type="domain" description="Cupin type-2" evidence="1">
    <location>
        <begin position="39"/>
        <end position="106"/>
    </location>
</feature>
<evidence type="ECO:0000313" key="3">
    <source>
        <dbReference type="Proteomes" id="UP000199001"/>
    </source>
</evidence>
<dbReference type="InterPro" id="IPR052538">
    <property type="entry name" value="Flavonoid_dioxygenase-like"/>
</dbReference>
<sequence length="120" mass="13443">MTPVARKRLVNESPTGPFAEGYVFPWPEAAVPPFGAMTCCISPGEECEPDQHNQHEIAFIYRGDGQIIVGGEAWHVSQGDVVFIPRNVEHTFSNADPDRDFAFFSVWWPREEPHDNADDG</sequence>
<evidence type="ECO:0000313" key="2">
    <source>
        <dbReference type="EMBL" id="SCL70774.1"/>
    </source>
</evidence>
<gene>
    <name evidence="2" type="ORF">GA0070606_5509</name>
</gene>
<dbReference type="EMBL" id="FMHZ01000002">
    <property type="protein sequence ID" value="SCL70774.1"/>
    <property type="molecule type" value="Genomic_DNA"/>
</dbReference>
<dbReference type="OrthoDB" id="3296127at2"/>
<protein>
    <submittedName>
        <fullName evidence="2">Cupin domain-containing protein</fullName>
    </submittedName>
</protein>
<dbReference type="PANTHER" id="PTHR43346:SF1">
    <property type="entry name" value="QUERCETIN 2,3-DIOXYGENASE-RELATED"/>
    <property type="match status" value="1"/>
</dbReference>
<proteinExistence type="predicted"/>
<dbReference type="PANTHER" id="PTHR43346">
    <property type="entry name" value="LIGAND BINDING DOMAIN PROTEIN, PUTATIVE (AFU_ORTHOLOGUE AFUA_6G14370)-RELATED"/>
    <property type="match status" value="1"/>
</dbReference>
<dbReference type="InterPro" id="IPR013096">
    <property type="entry name" value="Cupin_2"/>
</dbReference>
<dbReference type="STRING" id="47855.GA0070606_5509"/>
<dbReference type="AlphaFoldDB" id="A0A1C6VXC3"/>
<dbReference type="InterPro" id="IPR011051">
    <property type="entry name" value="RmlC_Cupin_sf"/>
</dbReference>
<dbReference type="InterPro" id="IPR014710">
    <property type="entry name" value="RmlC-like_jellyroll"/>
</dbReference>
<organism evidence="2 3">
    <name type="scientific">Micromonospora citrea</name>
    <dbReference type="NCBI Taxonomy" id="47855"/>
    <lineage>
        <taxon>Bacteria</taxon>
        <taxon>Bacillati</taxon>
        <taxon>Actinomycetota</taxon>
        <taxon>Actinomycetes</taxon>
        <taxon>Micromonosporales</taxon>
        <taxon>Micromonosporaceae</taxon>
        <taxon>Micromonospora</taxon>
    </lineage>
</organism>
<evidence type="ECO:0000259" key="1">
    <source>
        <dbReference type="Pfam" id="PF07883"/>
    </source>
</evidence>
<accession>A0A1C6VXC3</accession>
<name>A0A1C6VXC3_9ACTN</name>
<dbReference type="SUPFAM" id="SSF51182">
    <property type="entry name" value="RmlC-like cupins"/>
    <property type="match status" value="1"/>
</dbReference>
<reference evidence="3" key="1">
    <citation type="submission" date="2016-06" db="EMBL/GenBank/DDBJ databases">
        <authorList>
            <person name="Varghese N."/>
            <person name="Submissions Spin"/>
        </authorList>
    </citation>
    <scope>NUCLEOTIDE SEQUENCE [LARGE SCALE GENOMIC DNA]</scope>
    <source>
        <strain evidence="3">DSM 43903</strain>
    </source>
</reference>
<dbReference type="Proteomes" id="UP000199001">
    <property type="component" value="Unassembled WGS sequence"/>
</dbReference>
<dbReference type="Pfam" id="PF07883">
    <property type="entry name" value="Cupin_2"/>
    <property type="match status" value="1"/>
</dbReference>
<dbReference type="Gene3D" id="2.60.120.10">
    <property type="entry name" value="Jelly Rolls"/>
    <property type="match status" value="1"/>
</dbReference>
<keyword evidence="3" id="KW-1185">Reference proteome</keyword>